<feature type="compositionally biased region" description="Gly residues" evidence="1">
    <location>
        <begin position="31"/>
        <end position="59"/>
    </location>
</feature>
<name>A0A388MEF8_CHABU</name>
<evidence type="ECO:0000313" key="3">
    <source>
        <dbReference type="Proteomes" id="UP000265515"/>
    </source>
</evidence>
<feature type="region of interest" description="Disordered" evidence="1">
    <location>
        <begin position="318"/>
        <end position="350"/>
    </location>
</feature>
<feature type="region of interest" description="Disordered" evidence="1">
    <location>
        <begin position="18"/>
        <end position="121"/>
    </location>
</feature>
<reference evidence="2 3" key="1">
    <citation type="journal article" date="2018" name="Cell">
        <title>The Chara Genome: Secondary Complexity and Implications for Plant Terrestrialization.</title>
        <authorList>
            <person name="Nishiyama T."/>
            <person name="Sakayama H."/>
            <person name="Vries J.D."/>
            <person name="Buschmann H."/>
            <person name="Saint-Marcoux D."/>
            <person name="Ullrich K.K."/>
            <person name="Haas F.B."/>
            <person name="Vanderstraeten L."/>
            <person name="Becker D."/>
            <person name="Lang D."/>
            <person name="Vosolsobe S."/>
            <person name="Rombauts S."/>
            <person name="Wilhelmsson P.K.I."/>
            <person name="Janitza P."/>
            <person name="Kern R."/>
            <person name="Heyl A."/>
            <person name="Rumpler F."/>
            <person name="Villalobos L.I.A.C."/>
            <person name="Clay J.M."/>
            <person name="Skokan R."/>
            <person name="Toyoda A."/>
            <person name="Suzuki Y."/>
            <person name="Kagoshima H."/>
            <person name="Schijlen E."/>
            <person name="Tajeshwar N."/>
            <person name="Catarino B."/>
            <person name="Hetherington A.J."/>
            <person name="Saltykova A."/>
            <person name="Bonnot C."/>
            <person name="Breuninger H."/>
            <person name="Symeonidi A."/>
            <person name="Radhakrishnan G.V."/>
            <person name="Van Nieuwerburgh F."/>
            <person name="Deforce D."/>
            <person name="Chang C."/>
            <person name="Karol K.G."/>
            <person name="Hedrich R."/>
            <person name="Ulvskov P."/>
            <person name="Glockner G."/>
            <person name="Delwiche C.F."/>
            <person name="Petrasek J."/>
            <person name="Van de Peer Y."/>
            <person name="Friml J."/>
            <person name="Beilby M."/>
            <person name="Dolan L."/>
            <person name="Kohara Y."/>
            <person name="Sugano S."/>
            <person name="Fujiyama A."/>
            <person name="Delaux P.-M."/>
            <person name="Quint M."/>
            <person name="TheiBen G."/>
            <person name="Hagemann M."/>
            <person name="Harholt J."/>
            <person name="Dunand C."/>
            <person name="Zachgo S."/>
            <person name="Langdale J."/>
            <person name="Maumus F."/>
            <person name="Straeten D.V.D."/>
            <person name="Gould S.B."/>
            <person name="Rensing S.A."/>
        </authorList>
    </citation>
    <scope>NUCLEOTIDE SEQUENCE [LARGE SCALE GENOMIC DNA]</scope>
    <source>
        <strain evidence="2 3">S276</strain>
    </source>
</reference>
<dbReference type="Gramene" id="GBG92940">
    <property type="protein sequence ID" value="GBG92940"/>
    <property type="gene ID" value="CBR_g57896"/>
</dbReference>
<gene>
    <name evidence="2" type="ORF">CBR_g57896</name>
</gene>
<comment type="caution">
    <text evidence="2">The sequence shown here is derived from an EMBL/GenBank/DDBJ whole genome shotgun (WGS) entry which is preliminary data.</text>
</comment>
<accession>A0A388MEF8</accession>
<dbReference type="EMBL" id="BFEA01001179">
    <property type="protein sequence ID" value="GBG92940.1"/>
    <property type="molecule type" value="Genomic_DNA"/>
</dbReference>
<evidence type="ECO:0000313" key="2">
    <source>
        <dbReference type="EMBL" id="GBG92940.1"/>
    </source>
</evidence>
<protein>
    <submittedName>
        <fullName evidence="2">Uncharacterized protein</fullName>
    </submittedName>
</protein>
<organism evidence="2 3">
    <name type="scientific">Chara braunii</name>
    <name type="common">Braun's stonewort</name>
    <dbReference type="NCBI Taxonomy" id="69332"/>
    <lineage>
        <taxon>Eukaryota</taxon>
        <taxon>Viridiplantae</taxon>
        <taxon>Streptophyta</taxon>
        <taxon>Charophyceae</taxon>
        <taxon>Charales</taxon>
        <taxon>Characeae</taxon>
        <taxon>Chara</taxon>
    </lineage>
</organism>
<feature type="region of interest" description="Disordered" evidence="1">
    <location>
        <begin position="474"/>
        <end position="508"/>
    </location>
</feature>
<dbReference type="Proteomes" id="UP000265515">
    <property type="component" value="Unassembled WGS sequence"/>
</dbReference>
<sequence>MLEFRASFYILETTLSRDVDWRMPQPPAGGQHTGGSGGGDGGDGSKSGGEEGNGSGGEGSSEKRFAGKGLGVTSSGSNGSGGKGSGGKGSGGKGSGGKHKAFGSRESRGSQSHCEGSRASDMRDEAALRSYQVRVYSHLFARTLFHNAEESLCQNTQPAYPVDNTLVLHPLEEGERLQRTVTSPERQNYSLLGTAFSFCLDVGMPTLRSSEGVSINSLSSSERRKVRIDLGLPTSPCGPSAGSAAHTTILQGEEHVRSNPQHLQLGTVFPCSPSFSIVRTQDWSSRKVLEGPAAGVLETWAIECQCHASEGASIDFESKSTAAPGEEELSQEAHVVQREEETQQWPPQKVLEGLDAGVLETGASEHQCHASEGASGSSKNTINIGDTEEVLHSGSPLMTQEDDVKGGQWTFVEGKDRGDEGRAWTFVEARLLGDVEGEEEPVVEAQLLGYEKGEERVVEARLFGSEVSVGVKDTESAVHSESRLTMPLHMDPKRKDRDSPSTRCGEEQGDRAFVVSTGREMVLHEAIELVSDSVVVEVPNIESSVDVGTVARQEADFTSQAALKICVSVMLL</sequence>
<evidence type="ECO:0000256" key="1">
    <source>
        <dbReference type="SAM" id="MobiDB-lite"/>
    </source>
</evidence>
<keyword evidence="3" id="KW-1185">Reference proteome</keyword>
<feature type="compositionally biased region" description="Gly residues" evidence="1">
    <location>
        <begin position="78"/>
        <end position="95"/>
    </location>
</feature>
<dbReference type="AlphaFoldDB" id="A0A388MEF8"/>
<proteinExistence type="predicted"/>
<feature type="compositionally biased region" description="Basic and acidic residues" evidence="1">
    <location>
        <begin position="490"/>
        <end position="508"/>
    </location>
</feature>